<accession>A0AAJ2VD05</accession>
<dbReference type="RefSeq" id="WP_319076981.1">
    <property type="nucleotide sequence ID" value="NZ_JAWWMZ010000022.1"/>
</dbReference>
<name>A0AAJ2VD05_DELAC</name>
<comment type="caution">
    <text evidence="2">The sequence shown here is derived from an EMBL/GenBank/DDBJ whole genome shotgun (WGS) entry which is preliminary data.</text>
</comment>
<dbReference type="AlphaFoldDB" id="A0AAJ2VD05"/>
<evidence type="ECO:0000256" key="1">
    <source>
        <dbReference type="SAM" id="MobiDB-lite"/>
    </source>
</evidence>
<feature type="region of interest" description="Disordered" evidence="1">
    <location>
        <begin position="415"/>
        <end position="448"/>
    </location>
</feature>
<dbReference type="EMBL" id="JAWWMZ010000022">
    <property type="protein sequence ID" value="MDX4957916.1"/>
    <property type="molecule type" value="Genomic_DNA"/>
</dbReference>
<reference evidence="2" key="1">
    <citation type="submission" date="2023-11" db="EMBL/GenBank/DDBJ databases">
        <title>Identification and selenium tolerance of Delftia acidovorans R3-25.</title>
        <authorList>
            <person name="Zhang S."/>
            <person name="Liu Y."/>
            <person name="Guo Y."/>
        </authorList>
    </citation>
    <scope>NUCLEOTIDE SEQUENCE</scope>
    <source>
        <strain evidence="2">R3-25</strain>
    </source>
</reference>
<dbReference type="Pfam" id="PF04860">
    <property type="entry name" value="Phage_portal"/>
    <property type="match status" value="1"/>
</dbReference>
<evidence type="ECO:0000313" key="2">
    <source>
        <dbReference type="EMBL" id="MDX4957916.1"/>
    </source>
</evidence>
<gene>
    <name evidence="2" type="ORF">SGN30_31230</name>
</gene>
<dbReference type="InterPro" id="IPR006944">
    <property type="entry name" value="Phage/GTA_portal"/>
</dbReference>
<dbReference type="InterPro" id="IPR006427">
    <property type="entry name" value="Portal_HK97"/>
</dbReference>
<sequence length="462" mass="50623">MAEVSLLRALGASARSKSVLSSVPGSGRGWFPWVSEPYTGAWQRNDELKTKDVLCSPIVYACITLIANDIGKLRARLVDKDKNGIWSEVETTSPYWLPLRKPNRYQNHIQFKQWWMMSKLRFGNTYALKERDNRGMVVRLYVLDPCRVMPMVSDDGSVFYQLSQDNLAGVPEASITVPASEIIHDRMNCLYHPLCGISPLYAAAIAAGINLRIQKNTAAFFGNNANPGGILVAPGNISEDNAKSIKAQWQENYSGLNAGRVAVIGDGMKFEPLATNAVDSQLIQILNWSDERVCSVFHVPAYKVGVGQTPSYNNVEALDRAYYSSCLQTPIEEMEACLDDGLGLDGVTRGVDLDLDGLMRMDSKTQMETISAGIQAKAYTINDGRKKLNLPPIDGGDTMYMQLQDLPISEVKDNKIPSAQGETAPASQPSEQPAQDVQPSPEGQARDMTAQIVKALQDGLAA</sequence>
<evidence type="ECO:0000313" key="3">
    <source>
        <dbReference type="Proteomes" id="UP001287445"/>
    </source>
</evidence>
<feature type="compositionally biased region" description="Polar residues" evidence="1">
    <location>
        <begin position="425"/>
        <end position="438"/>
    </location>
</feature>
<proteinExistence type="predicted"/>
<dbReference type="NCBIfam" id="TIGR01537">
    <property type="entry name" value="portal_HK97"/>
    <property type="match status" value="1"/>
</dbReference>
<organism evidence="2 3">
    <name type="scientific">Delftia acidovorans</name>
    <name type="common">Pseudomonas acidovorans</name>
    <name type="synonym">Comamonas acidovorans</name>
    <dbReference type="NCBI Taxonomy" id="80866"/>
    <lineage>
        <taxon>Bacteria</taxon>
        <taxon>Pseudomonadati</taxon>
        <taxon>Pseudomonadota</taxon>
        <taxon>Betaproteobacteria</taxon>
        <taxon>Burkholderiales</taxon>
        <taxon>Comamonadaceae</taxon>
        <taxon>Delftia</taxon>
    </lineage>
</organism>
<protein>
    <submittedName>
        <fullName evidence="2">Phage portal protein</fullName>
    </submittedName>
</protein>
<dbReference type="Proteomes" id="UP001287445">
    <property type="component" value="Unassembled WGS sequence"/>
</dbReference>